<evidence type="ECO:0000313" key="1">
    <source>
        <dbReference type="EMBL" id="CAB4144257.1"/>
    </source>
</evidence>
<evidence type="ECO:0000313" key="4">
    <source>
        <dbReference type="EMBL" id="CAB4221790.1"/>
    </source>
</evidence>
<dbReference type="SUPFAM" id="SSF103084">
    <property type="entry name" value="Holliday junction resolvase RusA"/>
    <property type="match status" value="1"/>
</dbReference>
<evidence type="ECO:0000313" key="3">
    <source>
        <dbReference type="EMBL" id="CAB4190074.1"/>
    </source>
</evidence>
<accession>A0A6J5QEA6</accession>
<name>A0A6J5QEA6_9CAUD</name>
<protein>
    <submittedName>
        <fullName evidence="2">Rus Holliday junction resolvase</fullName>
    </submittedName>
</protein>
<dbReference type="EMBL" id="LR796439">
    <property type="protein sequence ID" value="CAB4144257.1"/>
    <property type="molecule type" value="Genomic_DNA"/>
</dbReference>
<evidence type="ECO:0000313" key="2">
    <source>
        <dbReference type="EMBL" id="CAB4180677.1"/>
    </source>
</evidence>
<dbReference type="InterPro" id="IPR008822">
    <property type="entry name" value="Endonuclease_RusA-like"/>
</dbReference>
<dbReference type="EMBL" id="LR797152">
    <property type="protein sequence ID" value="CAB4190074.1"/>
    <property type="molecule type" value="Genomic_DNA"/>
</dbReference>
<reference evidence="2" key="1">
    <citation type="submission" date="2020-05" db="EMBL/GenBank/DDBJ databases">
        <authorList>
            <person name="Chiriac C."/>
            <person name="Salcher M."/>
            <person name="Ghai R."/>
            <person name="Kavagutti S V."/>
        </authorList>
    </citation>
    <scope>NUCLEOTIDE SEQUENCE</scope>
</reference>
<sequence>MLRVLLTMDISGKPEPAGSKNAFVPLNRKTREPFRRPNGGVVVSVIDNNPKAKGWKAAVADAATVAMAGREPTCEAVSVVLTFRVSRPKGHFGTGKNEKVLKDSAPRWPTTKPDVLKLARAVEDAMTGIVYVDDSQIVVETLRKEYGDPGVYVAVHRLA</sequence>
<dbReference type="GO" id="GO:0006310">
    <property type="term" value="P:DNA recombination"/>
    <property type="evidence" value="ECO:0007669"/>
    <property type="project" value="InterPro"/>
</dbReference>
<dbReference type="InterPro" id="IPR036614">
    <property type="entry name" value="RusA-like_sf"/>
</dbReference>
<dbReference type="Pfam" id="PF05866">
    <property type="entry name" value="RusA"/>
    <property type="match status" value="1"/>
</dbReference>
<organism evidence="2">
    <name type="scientific">uncultured Caudovirales phage</name>
    <dbReference type="NCBI Taxonomy" id="2100421"/>
    <lineage>
        <taxon>Viruses</taxon>
        <taxon>Duplodnaviria</taxon>
        <taxon>Heunggongvirae</taxon>
        <taxon>Uroviricota</taxon>
        <taxon>Caudoviricetes</taxon>
        <taxon>Peduoviridae</taxon>
        <taxon>Maltschvirus</taxon>
        <taxon>Maltschvirus maltsch</taxon>
    </lineage>
</organism>
<dbReference type="GO" id="GO:0006281">
    <property type="term" value="P:DNA repair"/>
    <property type="evidence" value="ECO:0007669"/>
    <property type="project" value="InterPro"/>
</dbReference>
<dbReference type="EMBL" id="LR797505">
    <property type="protein sequence ID" value="CAB4221790.1"/>
    <property type="molecule type" value="Genomic_DNA"/>
</dbReference>
<proteinExistence type="predicted"/>
<dbReference type="Gene3D" id="3.30.1330.70">
    <property type="entry name" value="Holliday junction resolvase RusA"/>
    <property type="match status" value="1"/>
</dbReference>
<gene>
    <name evidence="2" type="ORF">UFOVP1045_77</name>
    <name evidence="3" type="ORF">UFOVP1194_31</name>
    <name evidence="4" type="ORF">UFOVP1641_27</name>
    <name evidence="1" type="ORF">UFOVP466_30</name>
</gene>
<dbReference type="EMBL" id="LR796996">
    <property type="protein sequence ID" value="CAB4180677.1"/>
    <property type="molecule type" value="Genomic_DNA"/>
</dbReference>
<dbReference type="GO" id="GO:0000287">
    <property type="term" value="F:magnesium ion binding"/>
    <property type="evidence" value="ECO:0007669"/>
    <property type="project" value="InterPro"/>
</dbReference>